<dbReference type="RefSeq" id="WP_114792850.1">
    <property type="nucleotide sequence ID" value="NZ_CP139960.1"/>
</dbReference>
<evidence type="ECO:0000313" key="2">
    <source>
        <dbReference type="Proteomes" id="UP001325680"/>
    </source>
</evidence>
<protein>
    <submittedName>
        <fullName evidence="1">Uncharacterized protein</fullName>
    </submittedName>
</protein>
<name>A0ABZ0W9H3_9BACT</name>
<organism evidence="1 2">
    <name type="scientific">Niabella yanshanensis</name>
    <dbReference type="NCBI Taxonomy" id="577386"/>
    <lineage>
        <taxon>Bacteria</taxon>
        <taxon>Pseudomonadati</taxon>
        <taxon>Bacteroidota</taxon>
        <taxon>Chitinophagia</taxon>
        <taxon>Chitinophagales</taxon>
        <taxon>Chitinophagaceae</taxon>
        <taxon>Niabella</taxon>
    </lineage>
</organism>
<proteinExistence type="predicted"/>
<accession>A0ABZ0W9H3</accession>
<reference evidence="1 2" key="1">
    <citation type="submission" date="2023-12" db="EMBL/GenBank/DDBJ databases">
        <title>Genome sequencing and assembly of bacterial species from a model synthetic community.</title>
        <authorList>
            <person name="Hogle S.L."/>
        </authorList>
    </citation>
    <scope>NUCLEOTIDE SEQUENCE [LARGE SCALE GENOMIC DNA]</scope>
    <source>
        <strain evidence="1 2">HAMBI_3031</strain>
    </source>
</reference>
<dbReference type="Proteomes" id="UP001325680">
    <property type="component" value="Chromosome"/>
</dbReference>
<dbReference type="EMBL" id="CP139960">
    <property type="protein sequence ID" value="WQD39319.1"/>
    <property type="molecule type" value="Genomic_DNA"/>
</dbReference>
<sequence>MQRVFRIKQVLAVALLLAFATGVTPKLYFHELFTNHTDYSCLNHHTGKVQLTTYKFNCGFVNVEVLSPFLEPRESYSVSPDIFLPCYIEIPVTDWVQLQPEHKQHRGPPALT</sequence>
<evidence type="ECO:0000313" key="1">
    <source>
        <dbReference type="EMBL" id="WQD39319.1"/>
    </source>
</evidence>
<keyword evidence="2" id="KW-1185">Reference proteome</keyword>
<gene>
    <name evidence="1" type="ORF">U0035_04025</name>
</gene>